<dbReference type="EMBL" id="KZ678451">
    <property type="protein sequence ID" value="PSR83977.1"/>
    <property type="molecule type" value="Genomic_DNA"/>
</dbReference>
<comment type="subcellular location">
    <subcellularLocation>
        <location evidence="2">Cytoplasm</location>
    </subcellularLocation>
    <subcellularLocation>
        <location evidence="1">Nucleus</location>
    </subcellularLocation>
</comment>
<feature type="region of interest" description="Disordered" evidence="6">
    <location>
        <begin position="1"/>
        <end position="58"/>
    </location>
</feature>
<dbReference type="GO" id="GO:0005634">
    <property type="term" value="C:nucleus"/>
    <property type="evidence" value="ECO:0007669"/>
    <property type="project" value="UniProtKB-SubCell"/>
</dbReference>
<dbReference type="PANTHER" id="PTHR28081:SF1">
    <property type="entry name" value="DAMAGE-REGULATED IMPORT FACILITATOR 1"/>
    <property type="match status" value="1"/>
</dbReference>
<dbReference type="GO" id="GO:1990846">
    <property type="term" value="F:ribonucleoside-diphosphate reductase inhibitor activity"/>
    <property type="evidence" value="ECO:0007669"/>
    <property type="project" value="TreeGrafter"/>
</dbReference>
<feature type="compositionally biased region" description="Low complexity" evidence="6">
    <location>
        <begin position="23"/>
        <end position="52"/>
    </location>
</feature>
<dbReference type="InParanoid" id="A0A2T3A6W8"/>
<name>A0A2T3A6W8_9PEZI</name>
<keyword evidence="8" id="KW-1185">Reference proteome</keyword>
<accession>A0A2T3A6W8</accession>
<gene>
    <name evidence="7" type="ORF">BD289DRAFT_410127</name>
</gene>
<protein>
    <submittedName>
        <fullName evidence="7">Ribonucleotide reductase inhibitor-domain-containing protein</fullName>
    </submittedName>
</protein>
<dbReference type="OrthoDB" id="4072855at2759"/>
<feature type="compositionally biased region" description="Polar residues" evidence="6">
    <location>
        <begin position="158"/>
        <end position="170"/>
    </location>
</feature>
<dbReference type="PANTHER" id="PTHR28081">
    <property type="entry name" value="DAMAGE-REGULATED IMPORT FACILITATOR 1-RELATED"/>
    <property type="match status" value="1"/>
</dbReference>
<organism evidence="7 8">
    <name type="scientific">Coniella lustricola</name>
    <dbReference type="NCBI Taxonomy" id="2025994"/>
    <lineage>
        <taxon>Eukaryota</taxon>
        <taxon>Fungi</taxon>
        <taxon>Dikarya</taxon>
        <taxon>Ascomycota</taxon>
        <taxon>Pezizomycotina</taxon>
        <taxon>Sordariomycetes</taxon>
        <taxon>Sordariomycetidae</taxon>
        <taxon>Diaporthales</taxon>
        <taxon>Schizoparmaceae</taxon>
        <taxon>Coniella</taxon>
    </lineage>
</organism>
<dbReference type="GO" id="GO:0008104">
    <property type="term" value="P:intracellular protein localization"/>
    <property type="evidence" value="ECO:0007669"/>
    <property type="project" value="TreeGrafter"/>
</dbReference>
<keyword evidence="4" id="KW-0963">Cytoplasm</keyword>
<evidence type="ECO:0000256" key="3">
    <source>
        <dbReference type="ARBA" id="ARBA00005459"/>
    </source>
</evidence>
<evidence type="ECO:0000256" key="2">
    <source>
        <dbReference type="ARBA" id="ARBA00004496"/>
    </source>
</evidence>
<evidence type="ECO:0000256" key="6">
    <source>
        <dbReference type="SAM" id="MobiDB-lite"/>
    </source>
</evidence>
<evidence type="ECO:0000256" key="1">
    <source>
        <dbReference type="ARBA" id="ARBA00004123"/>
    </source>
</evidence>
<evidence type="ECO:0000256" key="5">
    <source>
        <dbReference type="ARBA" id="ARBA00023242"/>
    </source>
</evidence>
<comment type="similarity">
    <text evidence="3">Belongs to the DIF1/spd1 family.</text>
</comment>
<reference evidence="7 8" key="1">
    <citation type="journal article" date="2018" name="Mycol. Prog.">
        <title>Coniella lustricola, a new species from submerged detritus.</title>
        <authorList>
            <person name="Raudabaugh D.B."/>
            <person name="Iturriaga T."/>
            <person name="Carver A."/>
            <person name="Mondo S."/>
            <person name="Pangilinan J."/>
            <person name="Lipzen A."/>
            <person name="He G."/>
            <person name="Amirebrahimi M."/>
            <person name="Grigoriev I.V."/>
            <person name="Miller A.N."/>
        </authorList>
    </citation>
    <scope>NUCLEOTIDE SEQUENCE [LARGE SCALE GENOMIC DNA]</scope>
    <source>
        <strain evidence="7 8">B22-T-1</strain>
    </source>
</reference>
<sequence>MSAPRTKRQFAGAASDPSQRQITSFFNHATSTSTSTSTSSASASSDSNNTSSRPVLPASTQANLLNVGMRVRKSVPEGYKTGSYSAFSLFVDAKERQPAGTAAVLPAACASSYTNTQRELLPFCGINKVGGLSAQPGSDSLNIESDGSLPPIDDVPSLSASQDSITSHASVPSIITTTTSTPGNRKRSFDDKDGEDDMPSISSCLQIPSGQWMDGQVSPRSLVPIGWENTRVMAMPKKLRRNKKTTLDQLGQENMVLDGDFPDADFLDYKLLAGDAMEI</sequence>
<evidence type="ECO:0000313" key="7">
    <source>
        <dbReference type="EMBL" id="PSR83977.1"/>
    </source>
</evidence>
<dbReference type="AlphaFoldDB" id="A0A2T3A6W8"/>
<feature type="compositionally biased region" description="Low complexity" evidence="6">
    <location>
        <begin position="172"/>
        <end position="182"/>
    </location>
</feature>
<dbReference type="Pfam" id="PF08591">
    <property type="entry name" value="RNR_inhib"/>
    <property type="match status" value="1"/>
</dbReference>
<dbReference type="GO" id="GO:0005737">
    <property type="term" value="C:cytoplasm"/>
    <property type="evidence" value="ECO:0007669"/>
    <property type="project" value="UniProtKB-SubCell"/>
</dbReference>
<feature type="region of interest" description="Disordered" evidence="6">
    <location>
        <begin position="137"/>
        <end position="200"/>
    </location>
</feature>
<proteinExistence type="inferred from homology"/>
<dbReference type="Proteomes" id="UP000241462">
    <property type="component" value="Unassembled WGS sequence"/>
</dbReference>
<evidence type="ECO:0000313" key="8">
    <source>
        <dbReference type="Proteomes" id="UP000241462"/>
    </source>
</evidence>
<evidence type="ECO:0000256" key="4">
    <source>
        <dbReference type="ARBA" id="ARBA00022490"/>
    </source>
</evidence>
<keyword evidence="5" id="KW-0539">Nucleus</keyword>
<dbReference type="InterPro" id="IPR013900">
    <property type="entry name" value="RNR_inhibitor"/>
</dbReference>